<evidence type="ECO:0000313" key="1">
    <source>
        <dbReference type="EMBL" id="KAF5176066.1"/>
    </source>
</evidence>
<dbReference type="Proteomes" id="UP000554482">
    <property type="component" value="Unassembled WGS sequence"/>
</dbReference>
<dbReference type="AlphaFoldDB" id="A0A7J6UU15"/>
<keyword evidence="2" id="KW-1185">Reference proteome</keyword>
<sequence length="125" mass="13917">MVNTYNGSVNMCLPFGALIKEFVNDDTFEETNLMIDALEAIGNKVFIAMKLIEGHSEPSFKDKVMASLGKIKELFSAQHISLDSFRGELIVQGKEVHFTCDTIRGHRQMTFAAASGKQRREISSS</sequence>
<comment type="caution">
    <text evidence="1">The sequence shown here is derived from an EMBL/GenBank/DDBJ whole genome shotgun (WGS) entry which is preliminary data.</text>
</comment>
<reference evidence="1 2" key="1">
    <citation type="submission" date="2020-06" db="EMBL/GenBank/DDBJ databases">
        <title>Transcriptomic and genomic resources for Thalictrum thalictroides and T. hernandezii: Facilitating candidate gene discovery in an emerging model plant lineage.</title>
        <authorList>
            <person name="Arias T."/>
            <person name="Riano-Pachon D.M."/>
            <person name="Di Stilio V.S."/>
        </authorList>
    </citation>
    <scope>NUCLEOTIDE SEQUENCE [LARGE SCALE GENOMIC DNA]</scope>
    <source>
        <strain evidence="2">cv. WT478/WT964</strain>
        <tissue evidence="1">Leaves</tissue>
    </source>
</reference>
<protein>
    <submittedName>
        <fullName evidence="1">Uncharacterized protein</fullName>
    </submittedName>
</protein>
<gene>
    <name evidence="1" type="ORF">FRX31_034347</name>
</gene>
<organism evidence="1 2">
    <name type="scientific">Thalictrum thalictroides</name>
    <name type="common">Rue-anemone</name>
    <name type="synonym">Anemone thalictroides</name>
    <dbReference type="NCBI Taxonomy" id="46969"/>
    <lineage>
        <taxon>Eukaryota</taxon>
        <taxon>Viridiplantae</taxon>
        <taxon>Streptophyta</taxon>
        <taxon>Embryophyta</taxon>
        <taxon>Tracheophyta</taxon>
        <taxon>Spermatophyta</taxon>
        <taxon>Magnoliopsida</taxon>
        <taxon>Ranunculales</taxon>
        <taxon>Ranunculaceae</taxon>
        <taxon>Thalictroideae</taxon>
        <taxon>Thalictrum</taxon>
    </lineage>
</organism>
<proteinExistence type="predicted"/>
<evidence type="ECO:0000313" key="2">
    <source>
        <dbReference type="Proteomes" id="UP000554482"/>
    </source>
</evidence>
<dbReference type="EMBL" id="JABWDY010043246">
    <property type="protein sequence ID" value="KAF5176066.1"/>
    <property type="molecule type" value="Genomic_DNA"/>
</dbReference>
<accession>A0A7J6UU15</accession>
<name>A0A7J6UU15_THATH</name>